<dbReference type="OrthoDB" id="7365677at2"/>
<dbReference type="InterPro" id="IPR009554">
    <property type="entry name" value="Phageshock_PspB"/>
</dbReference>
<organism evidence="2 3">
    <name type="scientific">Novosphingobium ginsenosidimutans</name>
    <dbReference type="NCBI Taxonomy" id="1176536"/>
    <lineage>
        <taxon>Bacteria</taxon>
        <taxon>Pseudomonadati</taxon>
        <taxon>Pseudomonadota</taxon>
        <taxon>Alphaproteobacteria</taxon>
        <taxon>Sphingomonadales</taxon>
        <taxon>Sphingomonadaceae</taxon>
        <taxon>Novosphingobium</taxon>
    </lineage>
</organism>
<accession>A0A5B8S6X9</accession>
<protein>
    <submittedName>
        <fullName evidence="2">Envelope stress response membrane protein PspB</fullName>
    </submittedName>
</protein>
<gene>
    <name evidence="2" type="primary">pspB</name>
    <name evidence="2" type="ORF">FRF71_09895</name>
</gene>
<evidence type="ECO:0000313" key="3">
    <source>
        <dbReference type="Proteomes" id="UP000321172"/>
    </source>
</evidence>
<reference evidence="2 3" key="1">
    <citation type="journal article" date="2013" name="J. Microbiol. Biotechnol.">
        <title>Novosphingobium ginsenosidimutans sp. nov., with the ability to convert ginsenoside.</title>
        <authorList>
            <person name="Kim J.K."/>
            <person name="He D."/>
            <person name="Liu Q.M."/>
            <person name="Park H.Y."/>
            <person name="Jung M.S."/>
            <person name="Yoon M.H."/>
            <person name="Kim S.C."/>
            <person name="Im W.T."/>
        </authorList>
    </citation>
    <scope>NUCLEOTIDE SEQUENCE [LARGE SCALE GENOMIC DNA]</scope>
    <source>
        <strain evidence="2 3">FW-6</strain>
    </source>
</reference>
<dbReference type="RefSeq" id="WP_147090498.1">
    <property type="nucleotide sequence ID" value="NZ_BAABJD010000006.1"/>
</dbReference>
<keyword evidence="1" id="KW-1133">Transmembrane helix</keyword>
<dbReference type="AlphaFoldDB" id="A0A5B8S6X9"/>
<name>A0A5B8S6X9_9SPHN</name>
<keyword evidence="1" id="KW-0812">Transmembrane</keyword>
<dbReference type="Proteomes" id="UP000321172">
    <property type="component" value="Chromosome"/>
</dbReference>
<dbReference type="EMBL" id="CP042345">
    <property type="protein sequence ID" value="QEA16417.1"/>
    <property type="molecule type" value="Genomic_DNA"/>
</dbReference>
<sequence>MDELIPLVAILSIFVGLPWVILHYVTRWKTAATLTTDDEAMLEELYSLARRLQDRVETVERLVAADNPGFQPQRLADEREFGGQLSDRSQRDFDRMIASKGRTGQ</sequence>
<proteinExistence type="predicted"/>
<keyword evidence="1" id="KW-0472">Membrane</keyword>
<evidence type="ECO:0000256" key="1">
    <source>
        <dbReference type="SAM" id="Phobius"/>
    </source>
</evidence>
<keyword evidence="3" id="KW-1185">Reference proteome</keyword>
<evidence type="ECO:0000313" key="2">
    <source>
        <dbReference type="EMBL" id="QEA16417.1"/>
    </source>
</evidence>
<feature type="transmembrane region" description="Helical" evidence="1">
    <location>
        <begin position="6"/>
        <end position="25"/>
    </location>
</feature>
<dbReference type="KEGG" id="ngf:FRF71_09895"/>
<dbReference type="GO" id="GO:0009271">
    <property type="term" value="P:phage shock"/>
    <property type="evidence" value="ECO:0007669"/>
    <property type="project" value="InterPro"/>
</dbReference>
<dbReference type="GO" id="GO:0006355">
    <property type="term" value="P:regulation of DNA-templated transcription"/>
    <property type="evidence" value="ECO:0007669"/>
    <property type="project" value="InterPro"/>
</dbReference>
<dbReference type="NCBIfam" id="TIGR02976">
    <property type="entry name" value="phageshock_pspB"/>
    <property type="match status" value="1"/>
</dbReference>
<dbReference type="Pfam" id="PF06667">
    <property type="entry name" value="PspB"/>
    <property type="match status" value="1"/>
</dbReference>